<dbReference type="CDD" id="cd05276">
    <property type="entry name" value="p53_inducible_oxidoreductase"/>
    <property type="match status" value="1"/>
</dbReference>
<dbReference type="PANTHER" id="PTHR48106">
    <property type="entry name" value="QUINONE OXIDOREDUCTASE PIG3-RELATED"/>
    <property type="match status" value="1"/>
</dbReference>
<dbReference type="PANTHER" id="PTHR48106:SF8">
    <property type="entry name" value="OS02G0805600 PROTEIN"/>
    <property type="match status" value="1"/>
</dbReference>
<keyword evidence="2" id="KW-0560">Oxidoreductase</keyword>
<dbReference type="Pfam" id="PF00107">
    <property type="entry name" value="ADH_zinc_N"/>
    <property type="match status" value="1"/>
</dbReference>
<dbReference type="InterPro" id="IPR020843">
    <property type="entry name" value="ER"/>
</dbReference>
<feature type="domain" description="Enoyl reductase (ER)" evidence="3">
    <location>
        <begin position="14"/>
        <end position="324"/>
    </location>
</feature>
<evidence type="ECO:0000259" key="3">
    <source>
        <dbReference type="SMART" id="SM00829"/>
    </source>
</evidence>
<proteinExistence type="predicted"/>
<dbReference type="RefSeq" id="WP_353397822.1">
    <property type="nucleotide sequence ID" value="NZ_BAABWU010000003.1"/>
</dbReference>
<dbReference type="InterPro" id="IPR014189">
    <property type="entry name" value="Quinone_OxRdtase_PIG3"/>
</dbReference>
<evidence type="ECO:0000256" key="1">
    <source>
        <dbReference type="ARBA" id="ARBA00022857"/>
    </source>
</evidence>
<sequence length="331" mass="34621">MSDTMRAIEISTPGGPEVLTLCQRPMPQPAHGQVVLKVAYAGVNRPDALQRAGAYNPPPGASDLPGLEASGEVVALGAGVTGLEIGDRVCALLPGGGYAEYVATPAAHCLPIPDGMSLKQAACLPETCFTVWSNVFTRGGLKAGERFLVHGGSSGIGTTAIQLATALGARVFTTAGSDEKCQACLDLGAERAINYKTEDFVEVLRAMGGADLILDMVGGDYIPRNIKTLADDGRMVHIAFLSGPKAELNFAQIMARRLTVTGSTLRPQSDLAKARIAQDLFEVVWPLIEAGKLAPVMDSEFPLEEASAAHARMESSGHIGKIVLQVAGDLT</sequence>
<accession>A0ABQ0AIK0</accession>
<name>A0ABQ0AIK0_9RHOB</name>
<comment type="caution">
    <text evidence="4">The sequence shown here is derived from an EMBL/GenBank/DDBJ whole genome shotgun (WGS) entry which is preliminary data.</text>
</comment>
<evidence type="ECO:0000313" key="5">
    <source>
        <dbReference type="Proteomes" id="UP001441944"/>
    </source>
</evidence>
<gene>
    <name evidence="4" type="ORF">NBRC116598_11450</name>
</gene>
<organism evidence="4 5">
    <name type="scientific">Pseudophaeobacter arcticus</name>
    <dbReference type="NCBI Taxonomy" id="385492"/>
    <lineage>
        <taxon>Bacteria</taxon>
        <taxon>Pseudomonadati</taxon>
        <taxon>Pseudomonadota</taxon>
        <taxon>Alphaproteobacteria</taxon>
        <taxon>Rhodobacterales</taxon>
        <taxon>Paracoccaceae</taxon>
        <taxon>Pseudophaeobacter</taxon>
    </lineage>
</organism>
<keyword evidence="1" id="KW-0521">NADP</keyword>
<dbReference type="InterPro" id="IPR036291">
    <property type="entry name" value="NAD(P)-bd_dom_sf"/>
</dbReference>
<dbReference type="SMART" id="SM00829">
    <property type="entry name" value="PKS_ER"/>
    <property type="match status" value="1"/>
</dbReference>
<protein>
    <submittedName>
        <fullName evidence="4">NAD(P)H-quinone oxidoreductase</fullName>
    </submittedName>
</protein>
<dbReference type="Pfam" id="PF08240">
    <property type="entry name" value="ADH_N"/>
    <property type="match status" value="1"/>
</dbReference>
<dbReference type="Gene3D" id="3.90.180.10">
    <property type="entry name" value="Medium-chain alcohol dehydrogenases, catalytic domain"/>
    <property type="match status" value="1"/>
</dbReference>
<dbReference type="EMBL" id="BAABWU010000003">
    <property type="protein sequence ID" value="GAA6195701.1"/>
    <property type="molecule type" value="Genomic_DNA"/>
</dbReference>
<evidence type="ECO:0000256" key="2">
    <source>
        <dbReference type="ARBA" id="ARBA00023002"/>
    </source>
</evidence>
<dbReference type="InterPro" id="IPR013154">
    <property type="entry name" value="ADH-like_N"/>
</dbReference>
<reference evidence="4 5" key="1">
    <citation type="submission" date="2024-04" db="EMBL/GenBank/DDBJ databases">
        <title>Draft genome sequence of Pseudophaeobacter arcticus NBRC 116598.</title>
        <authorList>
            <person name="Miyakawa T."/>
            <person name="Kusuya Y."/>
            <person name="Miura T."/>
        </authorList>
    </citation>
    <scope>NUCLEOTIDE SEQUENCE [LARGE SCALE GENOMIC DNA]</scope>
    <source>
        <strain evidence="4 5">SU-CL00105</strain>
    </source>
</reference>
<dbReference type="SUPFAM" id="SSF51735">
    <property type="entry name" value="NAD(P)-binding Rossmann-fold domains"/>
    <property type="match status" value="1"/>
</dbReference>
<evidence type="ECO:0000313" key="4">
    <source>
        <dbReference type="EMBL" id="GAA6195701.1"/>
    </source>
</evidence>
<dbReference type="InterPro" id="IPR013149">
    <property type="entry name" value="ADH-like_C"/>
</dbReference>
<dbReference type="Gene3D" id="3.40.50.720">
    <property type="entry name" value="NAD(P)-binding Rossmann-like Domain"/>
    <property type="match status" value="1"/>
</dbReference>
<dbReference type="NCBIfam" id="TIGR02824">
    <property type="entry name" value="quinone_pig3"/>
    <property type="match status" value="1"/>
</dbReference>
<dbReference type="InterPro" id="IPR011032">
    <property type="entry name" value="GroES-like_sf"/>
</dbReference>
<dbReference type="Proteomes" id="UP001441944">
    <property type="component" value="Unassembled WGS sequence"/>
</dbReference>
<dbReference type="SUPFAM" id="SSF50129">
    <property type="entry name" value="GroES-like"/>
    <property type="match status" value="1"/>
</dbReference>
<keyword evidence="5" id="KW-1185">Reference proteome</keyword>